<protein>
    <submittedName>
        <fullName evidence="1">Uncharacterized protein</fullName>
    </submittedName>
</protein>
<evidence type="ECO:0000313" key="1">
    <source>
        <dbReference type="EMBL" id="CAK7327497.1"/>
    </source>
</evidence>
<sequence>NAKTLKTRKTRQDMQLKPDKTQWLIFTRHIDYITGTSLSRSAQKQKLRQQLQHQLAEEPAFHPGTVL</sequence>
<comment type="caution">
    <text evidence="1">The sequence shown here is derived from an EMBL/GenBank/DDBJ whole genome shotgun (WGS) entry which is preliminary data.</text>
</comment>
<evidence type="ECO:0000313" key="2">
    <source>
        <dbReference type="Proteomes" id="UP001314170"/>
    </source>
</evidence>
<keyword evidence="2" id="KW-1185">Reference proteome</keyword>
<gene>
    <name evidence="1" type="ORF">DCAF_LOCUS5209</name>
</gene>
<dbReference type="AlphaFoldDB" id="A0AAV1R0G0"/>
<organism evidence="1 2">
    <name type="scientific">Dovyalis caffra</name>
    <dbReference type="NCBI Taxonomy" id="77055"/>
    <lineage>
        <taxon>Eukaryota</taxon>
        <taxon>Viridiplantae</taxon>
        <taxon>Streptophyta</taxon>
        <taxon>Embryophyta</taxon>
        <taxon>Tracheophyta</taxon>
        <taxon>Spermatophyta</taxon>
        <taxon>Magnoliopsida</taxon>
        <taxon>eudicotyledons</taxon>
        <taxon>Gunneridae</taxon>
        <taxon>Pentapetalae</taxon>
        <taxon>rosids</taxon>
        <taxon>fabids</taxon>
        <taxon>Malpighiales</taxon>
        <taxon>Salicaceae</taxon>
        <taxon>Flacourtieae</taxon>
        <taxon>Dovyalis</taxon>
    </lineage>
</organism>
<dbReference type="Proteomes" id="UP001314170">
    <property type="component" value="Unassembled WGS sequence"/>
</dbReference>
<proteinExistence type="predicted"/>
<name>A0AAV1R0G0_9ROSI</name>
<feature type="non-terminal residue" evidence="1">
    <location>
        <position position="1"/>
    </location>
</feature>
<dbReference type="EMBL" id="CAWUPB010000857">
    <property type="protein sequence ID" value="CAK7327497.1"/>
    <property type="molecule type" value="Genomic_DNA"/>
</dbReference>
<accession>A0AAV1R0G0</accession>
<reference evidence="1 2" key="1">
    <citation type="submission" date="2024-01" db="EMBL/GenBank/DDBJ databases">
        <authorList>
            <person name="Waweru B."/>
        </authorList>
    </citation>
    <scope>NUCLEOTIDE SEQUENCE [LARGE SCALE GENOMIC DNA]</scope>
</reference>